<proteinExistence type="predicted"/>
<sequence>MLIFKCCLSWLFLFGSFTQDFGPILSYPSKNNLSSKMQNASEASALDFM</sequence>
<evidence type="ECO:0000256" key="1">
    <source>
        <dbReference type="SAM" id="SignalP"/>
    </source>
</evidence>
<dbReference type="Gramene" id="ONI20616">
    <property type="protein sequence ID" value="ONI20616"/>
    <property type="gene ID" value="PRUPE_2G025500"/>
</dbReference>
<organism evidence="2 3">
    <name type="scientific">Prunus persica</name>
    <name type="common">Peach</name>
    <name type="synonym">Amygdalus persica</name>
    <dbReference type="NCBI Taxonomy" id="3760"/>
    <lineage>
        <taxon>Eukaryota</taxon>
        <taxon>Viridiplantae</taxon>
        <taxon>Streptophyta</taxon>
        <taxon>Embryophyta</taxon>
        <taxon>Tracheophyta</taxon>
        <taxon>Spermatophyta</taxon>
        <taxon>Magnoliopsida</taxon>
        <taxon>eudicotyledons</taxon>
        <taxon>Gunneridae</taxon>
        <taxon>Pentapetalae</taxon>
        <taxon>rosids</taxon>
        <taxon>fabids</taxon>
        <taxon>Rosales</taxon>
        <taxon>Rosaceae</taxon>
        <taxon>Amygdaloideae</taxon>
        <taxon>Amygdaleae</taxon>
        <taxon>Prunus</taxon>
    </lineage>
</organism>
<evidence type="ECO:0000313" key="2">
    <source>
        <dbReference type="EMBL" id="ONI20616.1"/>
    </source>
</evidence>
<dbReference type="Proteomes" id="UP000006882">
    <property type="component" value="Chromosome G2"/>
</dbReference>
<feature type="signal peptide" evidence="1">
    <location>
        <begin position="1"/>
        <end position="18"/>
    </location>
</feature>
<keyword evidence="1" id="KW-0732">Signal</keyword>
<accession>A0A251Q9V3</accession>
<name>A0A251Q9V3_PRUPE</name>
<dbReference type="EMBL" id="CM007652">
    <property type="protein sequence ID" value="ONI20616.1"/>
    <property type="molecule type" value="Genomic_DNA"/>
</dbReference>
<dbReference type="AlphaFoldDB" id="A0A251Q9V3"/>
<reference evidence="2 3" key="1">
    <citation type="journal article" date="2013" name="Nat. Genet.">
        <title>The high-quality draft genome of peach (Prunus persica) identifies unique patterns of genetic diversity, domestication and genome evolution.</title>
        <authorList>
            <consortium name="International Peach Genome Initiative"/>
            <person name="Verde I."/>
            <person name="Abbott A.G."/>
            <person name="Scalabrin S."/>
            <person name="Jung S."/>
            <person name="Shu S."/>
            <person name="Marroni F."/>
            <person name="Zhebentyayeva T."/>
            <person name="Dettori M.T."/>
            <person name="Grimwood J."/>
            <person name="Cattonaro F."/>
            <person name="Zuccolo A."/>
            <person name="Rossini L."/>
            <person name="Jenkins J."/>
            <person name="Vendramin E."/>
            <person name="Meisel L.A."/>
            <person name="Decroocq V."/>
            <person name="Sosinski B."/>
            <person name="Prochnik S."/>
            <person name="Mitros T."/>
            <person name="Policriti A."/>
            <person name="Cipriani G."/>
            <person name="Dondini L."/>
            <person name="Ficklin S."/>
            <person name="Goodstein D.M."/>
            <person name="Xuan P."/>
            <person name="Del Fabbro C."/>
            <person name="Aramini V."/>
            <person name="Copetti D."/>
            <person name="Gonzalez S."/>
            <person name="Horner D.S."/>
            <person name="Falchi R."/>
            <person name="Lucas S."/>
            <person name="Mica E."/>
            <person name="Maldonado J."/>
            <person name="Lazzari B."/>
            <person name="Bielenberg D."/>
            <person name="Pirona R."/>
            <person name="Miculan M."/>
            <person name="Barakat A."/>
            <person name="Testolin R."/>
            <person name="Stella A."/>
            <person name="Tartarini S."/>
            <person name="Tonutti P."/>
            <person name="Arus P."/>
            <person name="Orellana A."/>
            <person name="Wells C."/>
            <person name="Main D."/>
            <person name="Vizzotto G."/>
            <person name="Silva H."/>
            <person name="Salamini F."/>
            <person name="Schmutz J."/>
            <person name="Morgante M."/>
            <person name="Rokhsar D.S."/>
        </authorList>
    </citation>
    <scope>NUCLEOTIDE SEQUENCE [LARGE SCALE GENOMIC DNA]</scope>
    <source>
        <strain evidence="3">cv. Nemared</strain>
    </source>
</reference>
<gene>
    <name evidence="2" type="ORF">PRUPE_2G025500</name>
</gene>
<feature type="chain" id="PRO_5013395422" evidence="1">
    <location>
        <begin position="19"/>
        <end position="49"/>
    </location>
</feature>
<evidence type="ECO:0000313" key="3">
    <source>
        <dbReference type="Proteomes" id="UP000006882"/>
    </source>
</evidence>
<protein>
    <submittedName>
        <fullName evidence="2">Uncharacterized protein</fullName>
    </submittedName>
</protein>
<keyword evidence="3" id="KW-1185">Reference proteome</keyword>